<evidence type="ECO:0000256" key="8">
    <source>
        <dbReference type="ARBA" id="ARBA00023002"/>
    </source>
</evidence>
<evidence type="ECO:0000259" key="15">
    <source>
        <dbReference type="Pfam" id="PF02867"/>
    </source>
</evidence>
<dbReference type="KEGG" id="rpod:E0E05_08030"/>
<dbReference type="EMBL" id="CP036532">
    <property type="protein sequence ID" value="QBK32313.1"/>
    <property type="molecule type" value="Genomic_DNA"/>
</dbReference>
<dbReference type="AlphaFoldDB" id="A0A4P6V5X8"/>
<dbReference type="NCBIfam" id="TIGR02504">
    <property type="entry name" value="NrdJ_Z"/>
    <property type="match status" value="1"/>
</dbReference>
<evidence type="ECO:0000256" key="4">
    <source>
        <dbReference type="ARBA" id="ARBA00014409"/>
    </source>
</evidence>
<dbReference type="PANTHER" id="PTHR43371:SF1">
    <property type="entry name" value="RIBONUCLEOSIDE-DIPHOSPHATE REDUCTASE"/>
    <property type="match status" value="1"/>
</dbReference>
<comment type="function">
    <text evidence="11 13">Catalyzes the reduction of ribonucleotides to deoxyribonucleotides. May function to provide a pool of deoxyribonucleotide precursors for DNA repair during oxygen limitation and/or for immediate growth after restoration of oxygen.</text>
</comment>
<evidence type="ECO:0000256" key="13">
    <source>
        <dbReference type="RuleBase" id="RU364064"/>
    </source>
</evidence>
<dbReference type="InterPro" id="IPR050862">
    <property type="entry name" value="RdRp_reductase_class-2"/>
</dbReference>
<dbReference type="GO" id="GO:0071897">
    <property type="term" value="P:DNA biosynthetic process"/>
    <property type="evidence" value="ECO:0007669"/>
    <property type="project" value="UniProtKB-KW"/>
</dbReference>
<dbReference type="GO" id="GO:0031419">
    <property type="term" value="F:cobalamin binding"/>
    <property type="evidence" value="ECO:0007669"/>
    <property type="project" value="UniProtKB-KW"/>
</dbReference>
<evidence type="ECO:0000256" key="7">
    <source>
        <dbReference type="ARBA" id="ARBA00022741"/>
    </source>
</evidence>
<comment type="similarity">
    <text evidence="2 13">Belongs to the ribonucleoside diphosphate reductase class-2 family.</text>
</comment>
<dbReference type="Gene3D" id="3.20.70.20">
    <property type="match status" value="3"/>
</dbReference>
<feature type="domain" description="Ribonucleotide reductase large subunit C-terminal" evidence="15">
    <location>
        <begin position="198"/>
        <end position="750"/>
    </location>
</feature>
<keyword evidence="7 13" id="KW-0547">Nucleotide-binding</keyword>
<dbReference type="EC" id="1.17.4.1" evidence="3 13"/>
<dbReference type="Pfam" id="PF08471">
    <property type="entry name" value="Ribonuc_red_2_N"/>
    <property type="match status" value="1"/>
</dbReference>
<evidence type="ECO:0000256" key="12">
    <source>
        <dbReference type="ARBA" id="ARBA00047754"/>
    </source>
</evidence>
<reference evidence="18 19" key="1">
    <citation type="journal article" date="2017" name="Int. J. Syst. Evol. Microbiol.">
        <title>Roseitalea porphyridii gen. nov., sp. nov., isolated from a red alga, and reclassification of Hoeflea suaedae Chung et al. 2013 as Pseudohoeflea suaedae gen. nov., comb. nov.</title>
        <authorList>
            <person name="Hyeon J.W."/>
            <person name="Jeong S.E."/>
            <person name="Baek K."/>
            <person name="Jeon C.O."/>
        </authorList>
    </citation>
    <scope>NUCLEOTIDE SEQUENCE [LARGE SCALE GENOMIC DNA]</scope>
    <source>
        <strain evidence="18 19">MA7-20</strain>
    </source>
</reference>
<evidence type="ECO:0000256" key="10">
    <source>
        <dbReference type="ARBA" id="ARBA00023285"/>
    </source>
</evidence>
<dbReference type="InterPro" id="IPR024434">
    <property type="entry name" value="TSCPD_dom"/>
</dbReference>
<proteinExistence type="inferred from homology"/>
<dbReference type="SUPFAM" id="SSF51998">
    <property type="entry name" value="PFL-like glycyl radical enzymes"/>
    <property type="match status" value="1"/>
</dbReference>
<dbReference type="RefSeq" id="WP_131617953.1">
    <property type="nucleotide sequence ID" value="NZ_CP036532.1"/>
</dbReference>
<feature type="domain" description="TSCPD" evidence="17">
    <location>
        <begin position="976"/>
        <end position="1081"/>
    </location>
</feature>
<evidence type="ECO:0000256" key="3">
    <source>
        <dbReference type="ARBA" id="ARBA00012274"/>
    </source>
</evidence>
<comment type="catalytic activity">
    <reaction evidence="12 13">
        <text>a 2'-deoxyribonucleoside 5'-diphosphate + [thioredoxin]-disulfide + H2O = a ribonucleoside 5'-diphosphate + [thioredoxin]-dithiol</text>
        <dbReference type="Rhea" id="RHEA:23252"/>
        <dbReference type="Rhea" id="RHEA-COMP:10698"/>
        <dbReference type="Rhea" id="RHEA-COMP:10700"/>
        <dbReference type="ChEBI" id="CHEBI:15377"/>
        <dbReference type="ChEBI" id="CHEBI:29950"/>
        <dbReference type="ChEBI" id="CHEBI:50058"/>
        <dbReference type="ChEBI" id="CHEBI:57930"/>
        <dbReference type="ChEBI" id="CHEBI:73316"/>
        <dbReference type="EC" id="1.17.4.1"/>
    </reaction>
</comment>
<evidence type="ECO:0000256" key="6">
    <source>
        <dbReference type="ARBA" id="ARBA00022634"/>
    </source>
</evidence>
<feature type="domain" description="Ribonucleotide reductase class II vitamin B12-dependent N-terminal" evidence="16">
    <location>
        <begin position="22"/>
        <end position="147"/>
    </location>
</feature>
<keyword evidence="8 13" id="KW-0560">Oxidoreductase</keyword>
<evidence type="ECO:0000313" key="18">
    <source>
        <dbReference type="EMBL" id="QBK32313.1"/>
    </source>
</evidence>
<evidence type="ECO:0000256" key="1">
    <source>
        <dbReference type="ARBA" id="ARBA00001922"/>
    </source>
</evidence>
<keyword evidence="5 13" id="KW-0846">Cobalamin</keyword>
<dbReference type="Proteomes" id="UP000293719">
    <property type="component" value="Chromosome"/>
</dbReference>
<keyword evidence="19" id="KW-1185">Reference proteome</keyword>
<dbReference type="GO" id="GO:0000166">
    <property type="term" value="F:nucleotide binding"/>
    <property type="evidence" value="ECO:0007669"/>
    <property type="project" value="UniProtKB-KW"/>
</dbReference>
<keyword evidence="6 13" id="KW-0237">DNA synthesis</keyword>
<evidence type="ECO:0000256" key="11">
    <source>
        <dbReference type="ARBA" id="ARBA00025437"/>
    </source>
</evidence>
<dbReference type="Pfam" id="PF02867">
    <property type="entry name" value="Ribonuc_red_lgC"/>
    <property type="match status" value="2"/>
</dbReference>
<dbReference type="NCBIfam" id="NF005736">
    <property type="entry name" value="PRK07562.1"/>
    <property type="match status" value="1"/>
</dbReference>
<evidence type="ECO:0000259" key="17">
    <source>
        <dbReference type="Pfam" id="PF12637"/>
    </source>
</evidence>
<dbReference type="OrthoDB" id="9762933at2"/>
<keyword evidence="9" id="KW-1015">Disulfide bond</keyword>
<keyword evidence="10 13" id="KW-0170">Cobalt</keyword>
<gene>
    <name evidence="18" type="ORF">E0E05_08030</name>
</gene>
<evidence type="ECO:0000256" key="9">
    <source>
        <dbReference type="ARBA" id="ARBA00023157"/>
    </source>
</evidence>
<dbReference type="GO" id="GO:0050897">
    <property type="term" value="F:cobalt ion binding"/>
    <property type="evidence" value="ECO:0007669"/>
    <property type="project" value="InterPro"/>
</dbReference>
<feature type="domain" description="Ribonucleotide reductase large subunit C-terminal" evidence="15">
    <location>
        <begin position="811"/>
        <end position="914"/>
    </location>
</feature>
<dbReference type="SUPFAM" id="SSF75625">
    <property type="entry name" value="YebC-like"/>
    <property type="match status" value="1"/>
</dbReference>
<dbReference type="PANTHER" id="PTHR43371">
    <property type="entry name" value="VITAMIN B12-DEPENDENT RIBONUCLEOTIDE REDUCTASE"/>
    <property type="match status" value="1"/>
</dbReference>
<dbReference type="FunFam" id="3.20.70.20:FF:000016">
    <property type="entry name" value="Vitamin B12-dependent ribonucleotide reductase"/>
    <property type="match status" value="1"/>
</dbReference>
<dbReference type="Pfam" id="PF12637">
    <property type="entry name" value="TSCPD"/>
    <property type="match status" value="1"/>
</dbReference>
<dbReference type="PRINTS" id="PR01183">
    <property type="entry name" value="RIBORDTASEM1"/>
</dbReference>
<dbReference type="GO" id="GO:0004748">
    <property type="term" value="F:ribonucleoside-diphosphate reductase activity, thioredoxin disulfide as acceptor"/>
    <property type="evidence" value="ECO:0007669"/>
    <property type="project" value="UniProtKB-EC"/>
</dbReference>
<dbReference type="CDD" id="cd02888">
    <property type="entry name" value="RNR_II_dimer"/>
    <property type="match status" value="1"/>
</dbReference>
<dbReference type="InterPro" id="IPR013344">
    <property type="entry name" value="RNR_NrdJ/NrdZ"/>
</dbReference>
<evidence type="ECO:0000313" key="19">
    <source>
        <dbReference type="Proteomes" id="UP000293719"/>
    </source>
</evidence>
<dbReference type="GeneID" id="90767239"/>
<evidence type="ECO:0000259" key="16">
    <source>
        <dbReference type="Pfam" id="PF08471"/>
    </source>
</evidence>
<evidence type="ECO:0000256" key="14">
    <source>
        <dbReference type="SAM" id="MobiDB-lite"/>
    </source>
</evidence>
<evidence type="ECO:0000256" key="5">
    <source>
        <dbReference type="ARBA" id="ARBA00022628"/>
    </source>
</evidence>
<dbReference type="InterPro" id="IPR013678">
    <property type="entry name" value="RNR_2_N"/>
</dbReference>
<name>A0A4P6V5X8_9HYPH</name>
<comment type="cofactor">
    <cofactor evidence="1 13">
        <name>adenosylcob(III)alamin</name>
        <dbReference type="ChEBI" id="CHEBI:18408"/>
    </cofactor>
</comment>
<accession>A0A4P6V5X8</accession>
<organism evidence="18 19">
    <name type="scientific">Roseitalea porphyridii</name>
    <dbReference type="NCBI Taxonomy" id="1852022"/>
    <lineage>
        <taxon>Bacteria</taxon>
        <taxon>Pseudomonadati</taxon>
        <taxon>Pseudomonadota</taxon>
        <taxon>Alphaproteobacteria</taxon>
        <taxon>Hyphomicrobiales</taxon>
        <taxon>Ahrensiaceae</taxon>
        <taxon>Roseitalea</taxon>
    </lineage>
</organism>
<feature type="region of interest" description="Disordered" evidence="14">
    <location>
        <begin position="1100"/>
        <end position="1120"/>
    </location>
</feature>
<dbReference type="InterPro" id="IPR029072">
    <property type="entry name" value="YebC-like"/>
</dbReference>
<protein>
    <recommendedName>
        <fullName evidence="4 13">Vitamin B12-dependent ribonucleotide reductase</fullName>
        <ecNumber evidence="3 13">1.17.4.1</ecNumber>
    </recommendedName>
</protein>
<sequence>MHIERHYTKDGQSPYADIAFRQATSEIRNPDGSIVFRLENIDVPEQFSQVAADILAQKYFRKAGVPARLKRVEENSVPPFLWRSVADEDALAELPEDERYGPETDARQVFTRLAGTWTYWGWKGGYFDSEDDARAFMDELAFMLATQRVAPNSPQWFNTGLYWAYGIDGPGQGHFYVDPFTGKLTKSKSAYEHPQPHACFIQSVGDDLVNEGGIMDLWVREARLFKYGSGTGTNFSQLRGEGERLSGGGKSSGLMSFLKIGDRAAGAIKSGGTTRRAAKMVVVDIDHPDIEQYIDWKVREEQKVAALVTGSKTVARHMNAIMRACVNCEGHGEDCFDPNKNPALKREVKAAKKAMVPENYIQRVIQFARQGYSELEFRTYDTDWDSEAYLTVSGQNSNNSVSLSDEFLRTVENDGEWNLINRIDGKVAKTVPARDLWEKIGYAAWASADPGLHFNTTMNDWHTCPAGGRIRGSNPCSEYMFLDDTACNLASLNLMQFADPANGHKIDIAAYEHAVRLWTVVLEISVMMAQFPSRQIAELSYKYRTLGLGYANIGGLLMSSGIPYDSDEGRAIAGALTAIMTGVSYATSAEMAGELGPFPGYKPNAKNMLRVMRNHRRAAHGETQGYEDLAVNPVALKADECPDADLIKHARAAWDRALELGEQHGYRNAQATVIAPTGTIGLVMDCDTTGIEPDFALVKFKKLAGGGYFKIINRSVPAALRTLGYSESQIAEIEAYAVGHGNLNQAPAINPTSLRAKGFDDEKIETVNAALKSAFDIKFAFNKFTLGEDFLRDALGVTDEQMADFSFDLLAHLGFSKKDIEAANIHICGAMTLEGAPFIKDEHLPVFDCANPCGKIGKRYLSVESHIRMMAAAQPFISGAISKTINMPNAATVEDCKNAYMLSWKLALKANALYRDGSKLSQPLNASIIEDEEDEDDETLDALVEAPAAARAAQVSEKIVERVIEKVIRERAQEKLPTRRKGYTQKAKIGGHTVFLRTGEYDDGRLGEIFLDMNKEGSTLRALINNFAISVSLGLQWGVPLEEYVDAFVFTKFEPAGMVQGNDAIKNATSILDYVFRELAISYLGRHDLAHVDQSEFSSTPLGRGIEEGKTQPVSTGWTRGHKLSVVSSSGPASGTPAGAANTNVTAISPGAGGSARAATAPVLQLQEEASAFHRDYADRNAAFQADNRADSATEAEADAQAEAQAAAAAATGLSPSATHTSADADDAKQIEAERRMQAMMQGYTGDMCGECSNFTMVRNGTCLKCDTCGATSGCS</sequence>
<dbReference type="FunFam" id="3.20.70.20:FF:000017">
    <property type="entry name" value="Vitamin B12-dependent ribonucleotide reductase"/>
    <property type="match status" value="1"/>
</dbReference>
<evidence type="ECO:0000256" key="2">
    <source>
        <dbReference type="ARBA" id="ARBA00007405"/>
    </source>
</evidence>
<dbReference type="InterPro" id="IPR000788">
    <property type="entry name" value="RNR_lg_C"/>
</dbReference>